<protein>
    <submittedName>
        <fullName evidence="2">MalM family protein</fullName>
    </submittedName>
</protein>
<name>A0ABT5YEQ6_9GAMM</name>
<organism evidence="2 3">
    <name type="scientific">Marinobacter iranensis</name>
    <dbReference type="NCBI Taxonomy" id="2962607"/>
    <lineage>
        <taxon>Bacteria</taxon>
        <taxon>Pseudomonadati</taxon>
        <taxon>Pseudomonadota</taxon>
        <taxon>Gammaproteobacteria</taxon>
        <taxon>Pseudomonadales</taxon>
        <taxon>Marinobacteraceae</taxon>
        <taxon>Marinobacter</taxon>
    </lineage>
</organism>
<gene>
    <name evidence="2" type="ORF">NLU14_17455</name>
</gene>
<evidence type="ECO:0000313" key="3">
    <source>
        <dbReference type="Proteomes" id="UP001143391"/>
    </source>
</evidence>
<evidence type="ECO:0000256" key="1">
    <source>
        <dbReference type="SAM" id="MobiDB-lite"/>
    </source>
</evidence>
<feature type="region of interest" description="Disordered" evidence="1">
    <location>
        <begin position="55"/>
        <end position="113"/>
    </location>
</feature>
<dbReference type="Proteomes" id="UP001143391">
    <property type="component" value="Unassembled WGS sequence"/>
</dbReference>
<reference evidence="2" key="1">
    <citation type="submission" date="2022-07" db="EMBL/GenBank/DDBJ databases">
        <title>Marinobacter iranensis a new bacterium isolate from a hipersaline lake in Iran.</title>
        <authorList>
            <person name="Mohammad A.M.A."/>
            <person name="Cristina S.-P."/>
            <person name="Antonio V."/>
        </authorList>
    </citation>
    <scope>NUCLEOTIDE SEQUENCE</scope>
    <source>
        <strain evidence="2">71-i</strain>
    </source>
</reference>
<dbReference type="PROSITE" id="PS51257">
    <property type="entry name" value="PROKAR_LIPOPROTEIN"/>
    <property type="match status" value="1"/>
</dbReference>
<dbReference type="Pfam" id="PF07148">
    <property type="entry name" value="MalM"/>
    <property type="match status" value="1"/>
</dbReference>
<dbReference type="InterPro" id="IPR010794">
    <property type="entry name" value="MalM"/>
</dbReference>
<evidence type="ECO:0000313" key="2">
    <source>
        <dbReference type="EMBL" id="MDF0752021.1"/>
    </source>
</evidence>
<sequence>MKKRERVICPMYKHHFMVVTCLALVLAGCQSSGSGPSGSREGYFTWVDEQGRVRHSPIPESSAGQDDKDDNDDEGGRDDTDTAEESLASGYDEEFNLENYPDGNQLEKDGYIRPGDPKPYFTWTDAQGNIRVSYYQPDTRTAVEKGRIKPPVQLTEASIHQAGTDPETPVLPEGADPEALAVLGLAPGEETFFEQWSRQCCQDIEQSEPEPWQEGREFGVSVDQSAPRHAFSTGESHYRLIRLPSAGKHNDFILHLKSFNRDGVFVPSVAFLDESFAPLRIVTDLVASYVPESWHRYGYLHSYIPVFPGRGERWMVIFTRNTDLEGQTVIEGKYGPRAIPHTRTGELSLSREGE</sequence>
<comment type="caution">
    <text evidence="2">The sequence shown here is derived from an EMBL/GenBank/DDBJ whole genome shotgun (WGS) entry which is preliminary data.</text>
</comment>
<feature type="compositionally biased region" description="Acidic residues" evidence="1">
    <location>
        <begin position="67"/>
        <end position="84"/>
    </location>
</feature>
<dbReference type="RefSeq" id="WP_275708901.1">
    <property type="nucleotide sequence ID" value="NZ_JANCMW010000013.1"/>
</dbReference>
<dbReference type="EMBL" id="JANCMW010000013">
    <property type="protein sequence ID" value="MDF0752021.1"/>
    <property type="molecule type" value="Genomic_DNA"/>
</dbReference>
<keyword evidence="3" id="KW-1185">Reference proteome</keyword>
<accession>A0ABT5YEQ6</accession>
<proteinExistence type="predicted"/>